<gene>
    <name evidence="1" type="ORF">FIBSPDRAFT_287453</name>
</gene>
<evidence type="ECO:0000313" key="1">
    <source>
        <dbReference type="EMBL" id="KZP07398.1"/>
    </source>
</evidence>
<organism evidence="1 2">
    <name type="scientific">Athelia psychrophila</name>
    <dbReference type="NCBI Taxonomy" id="1759441"/>
    <lineage>
        <taxon>Eukaryota</taxon>
        <taxon>Fungi</taxon>
        <taxon>Dikarya</taxon>
        <taxon>Basidiomycota</taxon>
        <taxon>Agaricomycotina</taxon>
        <taxon>Agaricomycetes</taxon>
        <taxon>Agaricomycetidae</taxon>
        <taxon>Atheliales</taxon>
        <taxon>Atheliaceae</taxon>
        <taxon>Athelia</taxon>
    </lineage>
</organism>
<evidence type="ECO:0000313" key="2">
    <source>
        <dbReference type="Proteomes" id="UP000076532"/>
    </source>
</evidence>
<keyword evidence="2" id="KW-1185">Reference proteome</keyword>
<sequence length="202" mass="22573">MTLHTHSNALQRLHSWIPDTRLATQYHPHHLRKIEAPRSSPPAENRQSRPTSCRYLSVLLRLRRVQIALARSTRAPRPWHTASLSCLPWNSPRCPRVFRFMADPYLHVSAGASVEKSFQAPSLDARQRDAREPRERAFASGCVHRVRPGAAIPACPRATGSQNAPLPAWKMLGDGADDEVDGGNAQVVLTRGQRWEGSVDRA</sequence>
<proteinExistence type="predicted"/>
<reference evidence="1 2" key="1">
    <citation type="journal article" date="2016" name="Mol. Biol. Evol.">
        <title>Comparative Genomics of Early-Diverging Mushroom-Forming Fungi Provides Insights into the Origins of Lignocellulose Decay Capabilities.</title>
        <authorList>
            <person name="Nagy L.G."/>
            <person name="Riley R."/>
            <person name="Tritt A."/>
            <person name="Adam C."/>
            <person name="Daum C."/>
            <person name="Floudas D."/>
            <person name="Sun H."/>
            <person name="Yadav J.S."/>
            <person name="Pangilinan J."/>
            <person name="Larsson K.H."/>
            <person name="Matsuura K."/>
            <person name="Barry K."/>
            <person name="Labutti K."/>
            <person name="Kuo R."/>
            <person name="Ohm R.A."/>
            <person name="Bhattacharya S.S."/>
            <person name="Shirouzu T."/>
            <person name="Yoshinaga Y."/>
            <person name="Martin F.M."/>
            <person name="Grigoriev I.V."/>
            <person name="Hibbett D.S."/>
        </authorList>
    </citation>
    <scope>NUCLEOTIDE SEQUENCE [LARGE SCALE GENOMIC DNA]</scope>
    <source>
        <strain evidence="1 2">CBS 109695</strain>
    </source>
</reference>
<dbReference type="EMBL" id="KV417752">
    <property type="protein sequence ID" value="KZP07398.1"/>
    <property type="molecule type" value="Genomic_DNA"/>
</dbReference>
<dbReference type="AlphaFoldDB" id="A0A167XND1"/>
<protein>
    <submittedName>
        <fullName evidence="1">Uncharacterized protein</fullName>
    </submittedName>
</protein>
<name>A0A167XND1_9AGAM</name>
<accession>A0A167XND1</accession>
<dbReference type="Proteomes" id="UP000076532">
    <property type="component" value="Unassembled WGS sequence"/>
</dbReference>